<dbReference type="AlphaFoldDB" id="A0A8H4W8J0"/>
<dbReference type="EMBL" id="JAAMPI010000158">
    <property type="protein sequence ID" value="KAF4634814.1"/>
    <property type="molecule type" value="Genomic_DNA"/>
</dbReference>
<comment type="caution">
    <text evidence="1">The sequence shown here is derived from an EMBL/GenBank/DDBJ whole genome shotgun (WGS) entry which is preliminary data.</text>
</comment>
<evidence type="ECO:0000313" key="2">
    <source>
        <dbReference type="Proteomes" id="UP000566819"/>
    </source>
</evidence>
<protein>
    <submittedName>
        <fullName evidence="1">Uncharacterized protein</fullName>
    </submittedName>
</protein>
<sequence>MDPKCFFDNYRDNGIECIDDCTCDWRDKQDYENICVLSHISHQFTHELATCLWQNAVLDFEDLELLFDFVRDRPSVLRYVRGVMLTIWGCDDFLDTSTSTLKEVCKCISENFDLNSVTIRLFIPISLVDNLMDVEKLKSWTPLFRSLRIREKFEVCLSLCNTEGLITGIILRDGGTGELETKLSNSWLPDTLRVSSDQKNAA</sequence>
<dbReference type="Proteomes" id="UP000566819">
    <property type="component" value="Unassembled WGS sequence"/>
</dbReference>
<proteinExistence type="predicted"/>
<keyword evidence="2" id="KW-1185">Reference proteome</keyword>
<accession>A0A8H4W8J0</accession>
<evidence type="ECO:0000313" key="1">
    <source>
        <dbReference type="EMBL" id="KAF4634814.1"/>
    </source>
</evidence>
<organism evidence="1 2">
    <name type="scientific">Cudoniella acicularis</name>
    <dbReference type="NCBI Taxonomy" id="354080"/>
    <lineage>
        <taxon>Eukaryota</taxon>
        <taxon>Fungi</taxon>
        <taxon>Dikarya</taxon>
        <taxon>Ascomycota</taxon>
        <taxon>Pezizomycotina</taxon>
        <taxon>Leotiomycetes</taxon>
        <taxon>Helotiales</taxon>
        <taxon>Tricladiaceae</taxon>
        <taxon>Cudoniella</taxon>
    </lineage>
</organism>
<gene>
    <name evidence="1" type="ORF">G7Y89_g3289</name>
</gene>
<reference evidence="1 2" key="1">
    <citation type="submission" date="2020-03" db="EMBL/GenBank/DDBJ databases">
        <title>Draft Genome Sequence of Cudoniella acicularis.</title>
        <authorList>
            <person name="Buettner E."/>
            <person name="Kellner H."/>
        </authorList>
    </citation>
    <scope>NUCLEOTIDE SEQUENCE [LARGE SCALE GENOMIC DNA]</scope>
    <source>
        <strain evidence="1 2">DSM 108380</strain>
    </source>
</reference>
<name>A0A8H4W8J0_9HELO</name>
<dbReference type="OrthoDB" id="3540721at2759"/>